<dbReference type="InterPro" id="IPR002328">
    <property type="entry name" value="ADH_Zn_CS"/>
</dbReference>
<dbReference type="GO" id="GO:0034079">
    <property type="term" value="P:butanediol biosynthetic process"/>
    <property type="evidence" value="ECO:0007669"/>
    <property type="project" value="TreeGrafter"/>
</dbReference>
<gene>
    <name evidence="8" type="ORF">D9615_003458</name>
</gene>
<dbReference type="SUPFAM" id="SSF50129">
    <property type="entry name" value="GroES-like"/>
    <property type="match status" value="1"/>
</dbReference>
<keyword evidence="3 6" id="KW-0479">Metal-binding</keyword>
<dbReference type="OrthoDB" id="3941538at2759"/>
<comment type="cofactor">
    <cofactor evidence="1 6">
        <name>Zn(2+)</name>
        <dbReference type="ChEBI" id="CHEBI:29105"/>
    </cofactor>
</comment>
<evidence type="ECO:0000256" key="6">
    <source>
        <dbReference type="RuleBase" id="RU361277"/>
    </source>
</evidence>
<feature type="domain" description="Enoyl reductase (ER)" evidence="7">
    <location>
        <begin position="8"/>
        <end position="373"/>
    </location>
</feature>
<evidence type="ECO:0000313" key="8">
    <source>
        <dbReference type="EMBL" id="KAF5384211.1"/>
    </source>
</evidence>
<keyword evidence="9" id="KW-1185">Reference proteome</keyword>
<dbReference type="PANTHER" id="PTHR43161:SF23">
    <property type="entry name" value="(R,R)-BUTANEDIOL DEHYDROGENASE-RELATED"/>
    <property type="match status" value="1"/>
</dbReference>
<dbReference type="PROSITE" id="PS00059">
    <property type="entry name" value="ADH_ZINC"/>
    <property type="match status" value="1"/>
</dbReference>
<dbReference type="SMART" id="SM00829">
    <property type="entry name" value="PKS_ER"/>
    <property type="match status" value="1"/>
</dbReference>
<accession>A0A8H5HIP3</accession>
<dbReference type="GO" id="GO:0000721">
    <property type="term" value="F:(R,R)-butanediol dehydrogenase activity"/>
    <property type="evidence" value="ECO:0007669"/>
    <property type="project" value="TreeGrafter"/>
</dbReference>
<dbReference type="InterPro" id="IPR011032">
    <property type="entry name" value="GroES-like_sf"/>
</dbReference>
<organism evidence="8 9">
    <name type="scientific">Tricholomella constricta</name>
    <dbReference type="NCBI Taxonomy" id="117010"/>
    <lineage>
        <taxon>Eukaryota</taxon>
        <taxon>Fungi</taxon>
        <taxon>Dikarya</taxon>
        <taxon>Basidiomycota</taxon>
        <taxon>Agaricomycotina</taxon>
        <taxon>Agaricomycetes</taxon>
        <taxon>Agaricomycetidae</taxon>
        <taxon>Agaricales</taxon>
        <taxon>Tricholomatineae</taxon>
        <taxon>Lyophyllaceae</taxon>
        <taxon>Tricholomella</taxon>
    </lineage>
</organism>
<keyword evidence="5" id="KW-0560">Oxidoreductase</keyword>
<evidence type="ECO:0000256" key="3">
    <source>
        <dbReference type="ARBA" id="ARBA00022723"/>
    </source>
</evidence>
<evidence type="ECO:0000313" key="9">
    <source>
        <dbReference type="Proteomes" id="UP000565441"/>
    </source>
</evidence>
<dbReference type="EMBL" id="JAACJP010000005">
    <property type="protein sequence ID" value="KAF5384211.1"/>
    <property type="molecule type" value="Genomic_DNA"/>
</dbReference>
<sequence length="375" mass="39866">MKAARFYGPGDIRVENIPEPTAGKGQVKAKIAWNGICGSDLHAYLGPAPKYAGSVPNEITGESVPITLGHEFAGTIVAAGPEVDGNVWAVGQNVVVEPVISCMDISTCHSCASGSRNLCSKANFIVRLYRIFDETKLTKTNQGICGWGGGLSEFIAVDVKYLHILPDGVPLEIGACIEPLAVAWYAIERSGFTKGQSVLILGAGPIGLFLLRILRSFDPLATIITSEPASSRRQQALDHGASHAFDPLHLNVPEAVVNATNNVGVDIVFDAAGVQASIDAAMLSVRPRGTVVNVAIWEKSATVNMNVIVMKEIVLTGIAAYDRVHPKLLEAIAEGKITGLEDLITGKIALENVVEKGFRALLDNRDAHVKILVHP</sequence>
<comment type="similarity">
    <text evidence="2 6">Belongs to the zinc-containing alcohol dehydrogenase family.</text>
</comment>
<dbReference type="Gene3D" id="3.90.180.10">
    <property type="entry name" value="Medium-chain alcohol dehydrogenases, catalytic domain"/>
    <property type="match status" value="1"/>
</dbReference>
<dbReference type="GO" id="GO:0008270">
    <property type="term" value="F:zinc ion binding"/>
    <property type="evidence" value="ECO:0007669"/>
    <property type="project" value="InterPro"/>
</dbReference>
<dbReference type="Gene3D" id="3.40.50.720">
    <property type="entry name" value="NAD(P)-binding Rossmann-like Domain"/>
    <property type="match status" value="1"/>
</dbReference>
<dbReference type="AlphaFoldDB" id="A0A8H5HIP3"/>
<dbReference type="InterPro" id="IPR013154">
    <property type="entry name" value="ADH-like_N"/>
</dbReference>
<evidence type="ECO:0000256" key="4">
    <source>
        <dbReference type="ARBA" id="ARBA00022833"/>
    </source>
</evidence>
<dbReference type="CDD" id="cd08233">
    <property type="entry name" value="butanediol_DH_like"/>
    <property type="match status" value="1"/>
</dbReference>
<evidence type="ECO:0000256" key="5">
    <source>
        <dbReference type="ARBA" id="ARBA00023002"/>
    </source>
</evidence>
<evidence type="ECO:0000256" key="1">
    <source>
        <dbReference type="ARBA" id="ARBA00001947"/>
    </source>
</evidence>
<dbReference type="Pfam" id="PF00107">
    <property type="entry name" value="ADH_zinc_N"/>
    <property type="match status" value="1"/>
</dbReference>
<dbReference type="Proteomes" id="UP000565441">
    <property type="component" value="Unassembled WGS sequence"/>
</dbReference>
<dbReference type="Pfam" id="PF08240">
    <property type="entry name" value="ADH_N"/>
    <property type="match status" value="1"/>
</dbReference>
<dbReference type="GO" id="GO:0005737">
    <property type="term" value="C:cytoplasm"/>
    <property type="evidence" value="ECO:0007669"/>
    <property type="project" value="TreeGrafter"/>
</dbReference>
<dbReference type="InterPro" id="IPR020843">
    <property type="entry name" value="ER"/>
</dbReference>
<dbReference type="InterPro" id="IPR013149">
    <property type="entry name" value="ADH-like_C"/>
</dbReference>
<evidence type="ECO:0000259" key="7">
    <source>
        <dbReference type="SMART" id="SM00829"/>
    </source>
</evidence>
<reference evidence="8 9" key="1">
    <citation type="journal article" date="2020" name="ISME J.">
        <title>Uncovering the hidden diversity of litter-decomposition mechanisms in mushroom-forming fungi.</title>
        <authorList>
            <person name="Floudas D."/>
            <person name="Bentzer J."/>
            <person name="Ahren D."/>
            <person name="Johansson T."/>
            <person name="Persson P."/>
            <person name="Tunlid A."/>
        </authorList>
    </citation>
    <scope>NUCLEOTIDE SEQUENCE [LARGE SCALE GENOMIC DNA]</scope>
    <source>
        <strain evidence="8 9">CBS 661.87</strain>
    </source>
</reference>
<proteinExistence type="inferred from homology"/>
<comment type="caution">
    <text evidence="8">The sequence shown here is derived from an EMBL/GenBank/DDBJ whole genome shotgun (WGS) entry which is preliminary data.</text>
</comment>
<evidence type="ECO:0000256" key="2">
    <source>
        <dbReference type="ARBA" id="ARBA00008072"/>
    </source>
</evidence>
<dbReference type="PANTHER" id="PTHR43161">
    <property type="entry name" value="SORBITOL DEHYDROGENASE"/>
    <property type="match status" value="1"/>
</dbReference>
<name>A0A8H5HIP3_9AGAR</name>
<protein>
    <recommendedName>
        <fullName evidence="7">Enoyl reductase (ER) domain-containing protein</fullName>
    </recommendedName>
</protein>
<dbReference type="InterPro" id="IPR036291">
    <property type="entry name" value="NAD(P)-bd_dom_sf"/>
</dbReference>
<keyword evidence="4 6" id="KW-0862">Zinc</keyword>
<dbReference type="SUPFAM" id="SSF51735">
    <property type="entry name" value="NAD(P)-binding Rossmann-fold domains"/>
    <property type="match status" value="1"/>
</dbReference>